<dbReference type="Proteomes" id="UP001139971">
    <property type="component" value="Unassembled WGS sequence"/>
</dbReference>
<dbReference type="GO" id="GO:0008837">
    <property type="term" value="F:diaminopimelate epimerase activity"/>
    <property type="evidence" value="ECO:0007669"/>
    <property type="project" value="UniProtKB-UniRule"/>
</dbReference>
<protein>
    <recommendedName>
        <fullName evidence="3 9">Diaminopimelate epimerase</fullName>
        <shortName evidence="9">DAP epimerase</shortName>
        <ecNumber evidence="3 9">5.1.1.7</ecNumber>
    </recommendedName>
    <alternativeName>
        <fullName evidence="9">PLP-independent amino acid racemase</fullName>
    </alternativeName>
</protein>
<keyword evidence="7 9" id="KW-0413">Isomerase</keyword>
<dbReference type="HAMAP" id="MF_00197">
    <property type="entry name" value="DAP_epimerase"/>
    <property type="match status" value="1"/>
</dbReference>
<feature type="binding site" evidence="9">
    <location>
        <position position="6"/>
    </location>
    <ligand>
        <name>substrate</name>
    </ligand>
</feature>
<feature type="site" description="Could be important to modulate the pK values of the two catalytic cysteine residues" evidence="9">
    <location>
        <position position="153"/>
    </location>
</feature>
<feature type="active site" evidence="10">
    <location>
        <position position="68"/>
    </location>
</feature>
<feature type="binding site" evidence="9">
    <location>
        <position position="184"/>
    </location>
    <ligand>
        <name>substrate</name>
    </ligand>
</feature>
<evidence type="ECO:0000256" key="5">
    <source>
        <dbReference type="ARBA" id="ARBA00022605"/>
    </source>
</evidence>
<dbReference type="EMBL" id="JAOVZO020000018">
    <property type="protein sequence ID" value="MDC8014103.1"/>
    <property type="molecule type" value="Genomic_DNA"/>
</dbReference>
<dbReference type="PANTHER" id="PTHR31689">
    <property type="entry name" value="DIAMINOPIMELATE EPIMERASE, CHLOROPLASTIC"/>
    <property type="match status" value="1"/>
</dbReference>
<dbReference type="Gene3D" id="3.10.310.10">
    <property type="entry name" value="Diaminopimelate Epimerase, Chain A, domain 1"/>
    <property type="match status" value="2"/>
</dbReference>
<gene>
    <name evidence="9 11" type="primary">dapF</name>
    <name evidence="11" type="ORF">OD750_016280</name>
</gene>
<keyword evidence="4 9" id="KW-0963">Cytoplasm</keyword>
<sequence length="268" mass="28278">MHGIGNDFVVVDCRERALGLDAAAIARLGNRHTGVGFDQLLTIEPPRDPTCAYRYGIYNRDGSEAGQCGNGVRCVAAWLARAGALGAGLTRLESPSGPVAVELVGEARVRVDMGVPNFEPEAIPLRSPAADAYERTLDGRAVRFGAVSMGNPHAVIEVADVASAPVADIGPALETHSDFPQRCNVGFVQIVSARELRLRVWERGVGETQACGSGACAAAVVLMRRGLADADVDVHLPGGTLRISWAGPGQPVWMTGPAAFVFDGDYYR</sequence>
<comment type="function">
    <text evidence="9">Catalyzes the stereoinversion of LL-2,6-diaminopimelate (L,L-DAP) to meso-diaminopimelate (meso-DAP), a precursor of L-lysine and an essential component of the bacterial peptidoglycan.</text>
</comment>
<proteinExistence type="inferred from homology"/>
<comment type="catalytic activity">
    <reaction evidence="8 9">
        <text>(2S,6S)-2,6-diaminopimelate = meso-2,6-diaminopimelate</text>
        <dbReference type="Rhea" id="RHEA:15393"/>
        <dbReference type="ChEBI" id="CHEBI:57609"/>
        <dbReference type="ChEBI" id="CHEBI:57791"/>
        <dbReference type="EC" id="5.1.1.7"/>
    </reaction>
</comment>
<feature type="site" description="Could be important to modulate the pK values of the two catalytic cysteine residues" evidence="9">
    <location>
        <position position="202"/>
    </location>
</feature>
<dbReference type="GO" id="GO:0009089">
    <property type="term" value="P:lysine biosynthetic process via diaminopimelate"/>
    <property type="evidence" value="ECO:0007669"/>
    <property type="project" value="UniProtKB-UniRule"/>
</dbReference>
<comment type="similarity">
    <text evidence="2 9">Belongs to the diaminopimelate epimerase family.</text>
</comment>
<organism evidence="11 12">
    <name type="scientific">Tahibacter soli</name>
    <dbReference type="NCBI Taxonomy" id="2983605"/>
    <lineage>
        <taxon>Bacteria</taxon>
        <taxon>Pseudomonadati</taxon>
        <taxon>Pseudomonadota</taxon>
        <taxon>Gammaproteobacteria</taxon>
        <taxon>Lysobacterales</taxon>
        <taxon>Rhodanobacteraceae</taxon>
        <taxon>Tahibacter</taxon>
    </lineage>
</organism>
<feature type="binding site" evidence="9">
    <location>
        <begin position="212"/>
        <end position="213"/>
    </location>
    <ligand>
        <name>substrate</name>
    </ligand>
</feature>
<evidence type="ECO:0000256" key="10">
    <source>
        <dbReference type="PROSITE-ProRule" id="PRU10125"/>
    </source>
</evidence>
<keyword evidence="5 9" id="KW-0028">Amino-acid biosynthesis</keyword>
<reference evidence="11" key="1">
    <citation type="submission" date="2023-02" db="EMBL/GenBank/DDBJ databases">
        <title>Tahibacter soli sp. nov. isolated from soil.</title>
        <authorList>
            <person name="Baek J.H."/>
            <person name="Lee J.K."/>
            <person name="Choi D.G."/>
            <person name="Jeon C.O."/>
        </authorList>
    </citation>
    <scope>NUCLEOTIDE SEQUENCE</scope>
    <source>
        <strain evidence="11">BL</strain>
    </source>
</reference>
<feature type="active site" description="Proton acceptor" evidence="9">
    <location>
        <position position="211"/>
    </location>
</feature>
<accession>A0A9X3YNP7</accession>
<evidence type="ECO:0000256" key="9">
    <source>
        <dbReference type="HAMAP-Rule" id="MF_00197"/>
    </source>
</evidence>
<feature type="binding site" evidence="9">
    <location>
        <begin position="69"/>
        <end position="70"/>
    </location>
    <ligand>
        <name>substrate</name>
    </ligand>
</feature>
<dbReference type="EC" id="5.1.1.7" evidence="3 9"/>
<feature type="active site" description="Proton donor" evidence="9">
    <location>
        <position position="68"/>
    </location>
</feature>
<dbReference type="Pfam" id="PF01678">
    <property type="entry name" value="DAP_epimerase"/>
    <property type="match status" value="2"/>
</dbReference>
<keyword evidence="12" id="KW-1185">Reference proteome</keyword>
<feature type="binding site" evidence="9">
    <location>
        <position position="39"/>
    </location>
    <ligand>
        <name>substrate</name>
    </ligand>
</feature>
<dbReference type="AlphaFoldDB" id="A0A9X3YNP7"/>
<feature type="binding site" evidence="9">
    <location>
        <position position="151"/>
    </location>
    <ligand>
        <name>substrate</name>
    </ligand>
</feature>
<dbReference type="InterPro" id="IPR018510">
    <property type="entry name" value="DAP_epimerase_AS"/>
</dbReference>
<dbReference type="RefSeq" id="WP_263542110.1">
    <property type="nucleotide sequence ID" value="NZ_JAOVZO020000018.1"/>
</dbReference>
<comment type="caution">
    <text evidence="11">The sequence shown here is derived from an EMBL/GenBank/DDBJ whole genome shotgun (WGS) entry which is preliminary data.</text>
</comment>
<feature type="binding site" evidence="9">
    <location>
        <position position="59"/>
    </location>
    <ligand>
        <name>substrate</name>
    </ligand>
</feature>
<name>A0A9X3YNP7_9GAMM</name>
<feature type="site" description="Important for dimerization" evidence="9">
    <location>
        <position position="262"/>
    </location>
</feature>
<evidence type="ECO:0000256" key="4">
    <source>
        <dbReference type="ARBA" id="ARBA00022490"/>
    </source>
</evidence>
<dbReference type="NCBIfam" id="TIGR00652">
    <property type="entry name" value="DapF"/>
    <property type="match status" value="1"/>
</dbReference>
<feature type="binding site" evidence="9">
    <location>
        <begin position="202"/>
        <end position="203"/>
    </location>
    <ligand>
        <name>substrate</name>
    </ligand>
</feature>
<comment type="subunit">
    <text evidence="9">Homodimer.</text>
</comment>
<comment type="subcellular location">
    <subcellularLocation>
        <location evidence="9">Cytoplasm</location>
    </subcellularLocation>
</comment>
<dbReference type="FunFam" id="3.10.310.10:FF:000004">
    <property type="entry name" value="Diaminopimelate epimerase"/>
    <property type="match status" value="1"/>
</dbReference>
<evidence type="ECO:0000313" key="11">
    <source>
        <dbReference type="EMBL" id="MDC8014103.1"/>
    </source>
</evidence>
<dbReference type="SUPFAM" id="SSF54506">
    <property type="entry name" value="Diaminopimelate epimerase-like"/>
    <property type="match status" value="1"/>
</dbReference>
<dbReference type="GO" id="GO:0005829">
    <property type="term" value="C:cytosol"/>
    <property type="evidence" value="ECO:0007669"/>
    <property type="project" value="TreeGrafter"/>
</dbReference>
<evidence type="ECO:0000256" key="6">
    <source>
        <dbReference type="ARBA" id="ARBA00023154"/>
    </source>
</evidence>
<evidence type="ECO:0000256" key="3">
    <source>
        <dbReference type="ARBA" id="ARBA00013080"/>
    </source>
</evidence>
<evidence type="ECO:0000313" key="12">
    <source>
        <dbReference type="Proteomes" id="UP001139971"/>
    </source>
</evidence>
<evidence type="ECO:0000256" key="7">
    <source>
        <dbReference type="ARBA" id="ARBA00023235"/>
    </source>
</evidence>
<comment type="pathway">
    <text evidence="1 9">Amino-acid biosynthesis; L-lysine biosynthesis via DAP pathway; DL-2,6-diaminopimelate from LL-2,6-diaminopimelate: step 1/1.</text>
</comment>
<keyword evidence="6 9" id="KW-0457">Lysine biosynthesis</keyword>
<dbReference type="PANTHER" id="PTHR31689:SF0">
    <property type="entry name" value="DIAMINOPIMELATE EPIMERASE"/>
    <property type="match status" value="1"/>
</dbReference>
<dbReference type="PROSITE" id="PS01326">
    <property type="entry name" value="DAP_EPIMERASE"/>
    <property type="match status" value="1"/>
</dbReference>
<evidence type="ECO:0000256" key="8">
    <source>
        <dbReference type="ARBA" id="ARBA00051712"/>
    </source>
</evidence>
<evidence type="ECO:0000256" key="2">
    <source>
        <dbReference type="ARBA" id="ARBA00010219"/>
    </source>
</evidence>
<evidence type="ECO:0000256" key="1">
    <source>
        <dbReference type="ARBA" id="ARBA00005196"/>
    </source>
</evidence>
<dbReference type="InterPro" id="IPR001653">
    <property type="entry name" value="DAP_epimerase_DapF"/>
</dbReference>